<proteinExistence type="predicted"/>
<protein>
    <submittedName>
        <fullName evidence="3">CubicO group peptidase (Beta-lactamase class C family)</fullName>
    </submittedName>
</protein>
<dbReference type="InterPro" id="IPR050789">
    <property type="entry name" value="Diverse_Enzym_Activities"/>
</dbReference>
<keyword evidence="4" id="KW-1185">Reference proteome</keyword>
<gene>
    <name evidence="3" type="ORF">LX64_02544</name>
</gene>
<accession>A0A327QL42</accession>
<keyword evidence="1" id="KW-0732">Signal</keyword>
<feature type="domain" description="Beta-lactamase-related" evidence="2">
    <location>
        <begin position="53"/>
        <end position="325"/>
    </location>
</feature>
<reference evidence="3 4" key="1">
    <citation type="submission" date="2018-06" db="EMBL/GenBank/DDBJ databases">
        <title>Genomic Encyclopedia of Archaeal and Bacterial Type Strains, Phase II (KMG-II): from individual species to whole genera.</title>
        <authorList>
            <person name="Goeker M."/>
        </authorList>
    </citation>
    <scope>NUCLEOTIDE SEQUENCE [LARGE SCALE GENOMIC DNA]</scope>
    <source>
        <strain evidence="3 4">DSM 23857</strain>
    </source>
</reference>
<dbReference type="OrthoDB" id="1185352at2"/>
<dbReference type="InterPro" id="IPR001466">
    <property type="entry name" value="Beta-lactam-related"/>
</dbReference>
<dbReference type="SUPFAM" id="SSF56601">
    <property type="entry name" value="beta-lactamase/transpeptidase-like"/>
    <property type="match status" value="1"/>
</dbReference>
<organism evidence="3 4">
    <name type="scientific">Chitinophaga skermanii</name>
    <dbReference type="NCBI Taxonomy" id="331697"/>
    <lineage>
        <taxon>Bacteria</taxon>
        <taxon>Pseudomonadati</taxon>
        <taxon>Bacteroidota</taxon>
        <taxon>Chitinophagia</taxon>
        <taxon>Chitinophagales</taxon>
        <taxon>Chitinophagaceae</taxon>
        <taxon>Chitinophaga</taxon>
    </lineage>
</organism>
<name>A0A327QL42_9BACT</name>
<dbReference type="PANTHER" id="PTHR43283">
    <property type="entry name" value="BETA-LACTAMASE-RELATED"/>
    <property type="match status" value="1"/>
</dbReference>
<dbReference type="Proteomes" id="UP000249547">
    <property type="component" value="Unassembled WGS sequence"/>
</dbReference>
<dbReference type="InterPro" id="IPR012338">
    <property type="entry name" value="Beta-lactam/transpept-like"/>
</dbReference>
<dbReference type="AlphaFoldDB" id="A0A327QL42"/>
<evidence type="ECO:0000259" key="2">
    <source>
        <dbReference type="Pfam" id="PF00144"/>
    </source>
</evidence>
<evidence type="ECO:0000313" key="3">
    <source>
        <dbReference type="EMBL" id="RAJ05386.1"/>
    </source>
</evidence>
<feature type="chain" id="PRO_5016433654" evidence="1">
    <location>
        <begin position="20"/>
        <end position="341"/>
    </location>
</feature>
<dbReference type="RefSeq" id="WP_111597980.1">
    <property type="nucleotide sequence ID" value="NZ_QLLL01000004.1"/>
</dbReference>
<dbReference type="PANTHER" id="PTHR43283:SF7">
    <property type="entry name" value="BETA-LACTAMASE-RELATED DOMAIN-CONTAINING PROTEIN"/>
    <property type="match status" value="1"/>
</dbReference>
<dbReference type="EMBL" id="QLLL01000004">
    <property type="protein sequence ID" value="RAJ05386.1"/>
    <property type="molecule type" value="Genomic_DNA"/>
</dbReference>
<feature type="signal peptide" evidence="1">
    <location>
        <begin position="1"/>
        <end position="19"/>
    </location>
</feature>
<evidence type="ECO:0000256" key="1">
    <source>
        <dbReference type="SAM" id="SignalP"/>
    </source>
</evidence>
<dbReference type="Gene3D" id="3.40.710.10">
    <property type="entry name" value="DD-peptidase/beta-lactamase superfamily"/>
    <property type="match status" value="1"/>
</dbReference>
<comment type="caution">
    <text evidence="3">The sequence shown here is derived from an EMBL/GenBank/DDBJ whole genome shotgun (WGS) entry which is preliminary data.</text>
</comment>
<dbReference type="Pfam" id="PF00144">
    <property type="entry name" value="Beta-lactamase"/>
    <property type="match status" value="1"/>
</dbReference>
<evidence type="ECO:0000313" key="4">
    <source>
        <dbReference type="Proteomes" id="UP000249547"/>
    </source>
</evidence>
<sequence>MKKLLSVLAFAGLCQFAQAQSLPRSTPAAEKVSEKGIEDYVAAFKQKGEDIHSFMVLRHGKVVAEQYFGDNSATKPHVMWSVSKTFTATAIGFAVQEKLLTVNDKVIKYFPNDLPPEVSKNLQQLEIRHLLTMTNGQPTEPRPADFPNQSWEKTFFALSIVNEPGTKFYYNSYATYMLSSILQKVTGKTVLEYLTPRLFQPLGIEGAVWDSNPAGVSYGGWGLHIKTEDMAKMGQFILQKGTWNGKQLLAAKWFDEATRAHIVQSPQWVQPNADITVSDWSQGYGYQMWRCRHNAFRADGKDGQFIIIIPEKDAVIVTTANVQNMQEEINLIWDHLLAGLE</sequence>